<sequence length="1675" mass="186723">MSNQGSHSSELQYQEGQEVVPGYTLVHRLGKGFSGDVWKGRAAGGTEVAIKVVRSLSDIGGRKELKALKALRNIRHPNLCPVHGFWTKDSQGNLLEEGETSVVLDSSSEDSNWATATMQAGSSPPASNRTIDDDSGDAEDERHAEQLIVVMGLGDCTLHDRLQQVRLNAGLNPQDREDRKVACGLEPKECVLYLREAAKAIDLLNHSHAIYHCDVKPQNILLVGGGVQVCDFGLANKMEGDSRLTRRVFASPAYAAPEVLGGQTYSSTMDQYALAVTYFELRTGLLPFDITTEATIILAKGTGNLDLNEVTSPERKVLRIAMQADPKKRFDSCTDLIKALAVASGVEKSGGAITLPRLIAGCVLLVAMIVGSGFLWRSVAPESWGRFTGRGVFAAEVLFEQVRANEKDFGFVDTESQVSFNAKVALHQGLIRNVERAFSGADPELKMQIRTFTLATCQKWVDACHSQLVQGGFASPNDAISKELDIIETVLGDSKLNLLDLQKLETSELKRDVLSARVQIAALDRQSLTPELELEYRNSLPRGNPSERESIAIVCRALLHHDEDALPGHYADGNVLSDLEAAQQVFASTESETLPAWSRKRWGEMEGGKNGFIAQLKQATERQPRLRERITRTWPDIFIDADLNAMKRKMVEGQWDDFADALKEFQDSNLDLRDLIVKQKSEFFGMLSGGLEVDAPQDAGKLLAEVNAKLSQVDPSVNTFFLGAMSPWVNEVLTHVMAKAKKISLDDARAIHQEGLRLVGDSPQSSVPAIDSLLLMAAINVGPKQFDDAELNGIIDRLRSNSNSPLHQLLTSAISLEIGARRKIPFVGNRTIADLQRQMEQLDAFGNVSDQLPAGYFDYLRGLISICENAPADAANLWYQMQTGSNAETIRNQLAAERCEWIAGQLLELATIESGVKDHEVLQLRFMESNDGKGAGGAERVDQAKWWLQPDVLESGVASPSEVVQRYRIQDFVLAVATAQREGKFDSNLRTPSELQLLFDPNTPPLARNGQFFRAAFQCELAFCQENTGDVGAHTKLLQATVAVTEIALMDSAITKRDTLDNFLRPAMDRIEEDLRTGKSSLPDAILTRFAKHYLNIGRECESLDLSSSESSLRRLERLERSAATLARLAGNETSKAEQVAYLISAAEFLQQRQRDSGNQWTPEQLEVFSGYVENAKQIDAQDPNVAVADAFLEYHYARSKTDPQERTKALKIAASELAEAVERLEQIDAMSLEQLKKLYQVYVRHANTVVLVVFEVQDEIEFKSKALRSALASAEKARDLLSDSGKLAVTHNEAYMAIGNSSEDLAFYCDLPAAEKKQFYLKAIQAFEQACKKTNKGESMKARSYLARCRFRYAKEFGLVEQMRLADGDLGELDPRESSVVQADWLYCRAQIRAEIGNLADAIDDVKRACSLLRGFAKSPMEQQDLNDYLWFYADCLKARGKERDDDNALRILVEEIKNPGPKVFWKWLELRCAILVELQRLSDVIEPIKAIPQQRYDDLSAKPQETTRWLAQLSFYLRRAGFESPAAENLEAIRCLNRFQTECRKYGKEIGANKVAQQYALVIDANERSLSSDPLVERIQNYLNLLRETQSKGLDSTFRASLQGSMYDQLYAFVDRVTHRREIDQQIDKLSAQERVSLREQLLEYRDYLANGGAEMQKTREDISQFTNLFLPR</sequence>
<evidence type="ECO:0000313" key="6">
    <source>
        <dbReference type="EMBL" id="TWU27235.1"/>
    </source>
</evidence>
<dbReference type="Pfam" id="PF00069">
    <property type="entry name" value="Pkinase"/>
    <property type="match status" value="1"/>
</dbReference>
<dbReference type="InterPro" id="IPR000719">
    <property type="entry name" value="Prot_kinase_dom"/>
</dbReference>
<dbReference type="OrthoDB" id="219474at2"/>
<accession>A0A5C6CTP2</accession>
<dbReference type="EC" id="2.7.11.1" evidence="6"/>
<dbReference type="PROSITE" id="PS00108">
    <property type="entry name" value="PROTEIN_KINASE_ST"/>
    <property type="match status" value="1"/>
</dbReference>
<keyword evidence="6" id="KW-0418">Kinase</keyword>
<evidence type="ECO:0000259" key="5">
    <source>
        <dbReference type="PROSITE" id="PS50011"/>
    </source>
</evidence>
<dbReference type="SUPFAM" id="SSF56112">
    <property type="entry name" value="Protein kinase-like (PK-like)"/>
    <property type="match status" value="1"/>
</dbReference>
<dbReference type="Gene3D" id="3.30.200.20">
    <property type="entry name" value="Phosphorylase Kinase, domain 1"/>
    <property type="match status" value="1"/>
</dbReference>
<keyword evidence="2 3" id="KW-0067">ATP-binding</keyword>
<feature type="binding site" evidence="3">
    <location>
        <position position="51"/>
    </location>
    <ligand>
        <name>ATP</name>
        <dbReference type="ChEBI" id="CHEBI:30616"/>
    </ligand>
</feature>
<organism evidence="6 7">
    <name type="scientific">Novipirellula artificiosorum</name>
    <dbReference type="NCBI Taxonomy" id="2528016"/>
    <lineage>
        <taxon>Bacteria</taxon>
        <taxon>Pseudomonadati</taxon>
        <taxon>Planctomycetota</taxon>
        <taxon>Planctomycetia</taxon>
        <taxon>Pirellulales</taxon>
        <taxon>Pirellulaceae</taxon>
        <taxon>Novipirellula</taxon>
    </lineage>
</organism>
<feature type="region of interest" description="Disordered" evidence="4">
    <location>
        <begin position="106"/>
        <end position="139"/>
    </location>
</feature>
<dbReference type="PROSITE" id="PS50011">
    <property type="entry name" value="PROTEIN_KINASE_DOM"/>
    <property type="match status" value="1"/>
</dbReference>
<evidence type="ECO:0000256" key="3">
    <source>
        <dbReference type="PROSITE-ProRule" id="PRU10141"/>
    </source>
</evidence>
<dbReference type="GO" id="GO:0005737">
    <property type="term" value="C:cytoplasm"/>
    <property type="evidence" value="ECO:0007669"/>
    <property type="project" value="TreeGrafter"/>
</dbReference>
<dbReference type="Proteomes" id="UP000319143">
    <property type="component" value="Unassembled WGS sequence"/>
</dbReference>
<proteinExistence type="predicted"/>
<evidence type="ECO:0000313" key="7">
    <source>
        <dbReference type="Proteomes" id="UP000319143"/>
    </source>
</evidence>
<keyword evidence="7" id="KW-1185">Reference proteome</keyword>
<evidence type="ECO:0000256" key="4">
    <source>
        <dbReference type="SAM" id="MobiDB-lite"/>
    </source>
</evidence>
<evidence type="ECO:0000256" key="1">
    <source>
        <dbReference type="ARBA" id="ARBA00022741"/>
    </source>
</evidence>
<name>A0A5C6CTP2_9BACT</name>
<evidence type="ECO:0000256" key="2">
    <source>
        <dbReference type="ARBA" id="ARBA00022840"/>
    </source>
</evidence>
<dbReference type="InterPro" id="IPR008271">
    <property type="entry name" value="Ser/Thr_kinase_AS"/>
</dbReference>
<reference evidence="6 7" key="1">
    <citation type="submission" date="2019-02" db="EMBL/GenBank/DDBJ databases">
        <title>Deep-cultivation of Planctomycetes and their phenomic and genomic characterization uncovers novel biology.</title>
        <authorList>
            <person name="Wiegand S."/>
            <person name="Jogler M."/>
            <person name="Boedeker C."/>
            <person name="Pinto D."/>
            <person name="Vollmers J."/>
            <person name="Rivas-Marin E."/>
            <person name="Kohn T."/>
            <person name="Peeters S.H."/>
            <person name="Heuer A."/>
            <person name="Rast P."/>
            <person name="Oberbeckmann S."/>
            <person name="Bunk B."/>
            <person name="Jeske O."/>
            <person name="Meyerdierks A."/>
            <person name="Storesund J.E."/>
            <person name="Kallscheuer N."/>
            <person name="Luecker S."/>
            <person name="Lage O.M."/>
            <person name="Pohl T."/>
            <person name="Merkel B.J."/>
            <person name="Hornburger P."/>
            <person name="Mueller R.-W."/>
            <person name="Bruemmer F."/>
            <person name="Labrenz M."/>
            <person name="Spormann A.M."/>
            <person name="Op Den Camp H."/>
            <person name="Overmann J."/>
            <person name="Amann R."/>
            <person name="Jetten M.S.M."/>
            <person name="Mascher T."/>
            <person name="Medema M.H."/>
            <person name="Devos D.P."/>
            <person name="Kaster A.-K."/>
            <person name="Ovreas L."/>
            <person name="Rohde M."/>
            <person name="Galperin M.Y."/>
            <person name="Jogler C."/>
        </authorList>
    </citation>
    <scope>NUCLEOTIDE SEQUENCE [LARGE SCALE GENOMIC DNA]</scope>
    <source>
        <strain evidence="6 7">Poly41</strain>
    </source>
</reference>
<keyword evidence="1 3" id="KW-0547">Nucleotide-binding</keyword>
<dbReference type="SMART" id="SM00220">
    <property type="entry name" value="S_TKc"/>
    <property type="match status" value="1"/>
</dbReference>
<dbReference type="InterPro" id="IPR045269">
    <property type="entry name" value="Atg1-like"/>
</dbReference>
<dbReference type="InterPro" id="IPR011009">
    <property type="entry name" value="Kinase-like_dom_sf"/>
</dbReference>
<protein>
    <submittedName>
        <fullName evidence="6">Serine/threonine-protein kinase PknJ</fullName>
        <ecNumber evidence="6">2.7.11.1</ecNumber>
    </submittedName>
</protein>
<dbReference type="PANTHER" id="PTHR24348">
    <property type="entry name" value="SERINE/THREONINE-PROTEIN KINASE UNC-51-RELATED"/>
    <property type="match status" value="1"/>
</dbReference>
<comment type="caution">
    <text evidence="6">The sequence shown here is derived from an EMBL/GenBank/DDBJ whole genome shotgun (WGS) entry which is preliminary data.</text>
</comment>
<keyword evidence="6" id="KW-0808">Transferase</keyword>
<dbReference type="EMBL" id="SJPV01000038">
    <property type="protein sequence ID" value="TWU27235.1"/>
    <property type="molecule type" value="Genomic_DNA"/>
</dbReference>
<dbReference type="GO" id="GO:0004674">
    <property type="term" value="F:protein serine/threonine kinase activity"/>
    <property type="evidence" value="ECO:0007669"/>
    <property type="project" value="UniProtKB-EC"/>
</dbReference>
<dbReference type="Gene3D" id="1.10.510.10">
    <property type="entry name" value="Transferase(Phosphotransferase) domain 1"/>
    <property type="match status" value="1"/>
</dbReference>
<gene>
    <name evidence="6" type="primary">pknJ_2</name>
    <name evidence="6" type="ORF">Poly41_70550</name>
</gene>
<feature type="domain" description="Protein kinase" evidence="5">
    <location>
        <begin position="23"/>
        <end position="341"/>
    </location>
</feature>
<feature type="compositionally biased region" description="Polar residues" evidence="4">
    <location>
        <begin position="106"/>
        <end position="129"/>
    </location>
</feature>
<dbReference type="GO" id="GO:0005524">
    <property type="term" value="F:ATP binding"/>
    <property type="evidence" value="ECO:0007669"/>
    <property type="project" value="UniProtKB-UniRule"/>
</dbReference>
<dbReference type="InterPro" id="IPR017441">
    <property type="entry name" value="Protein_kinase_ATP_BS"/>
</dbReference>
<dbReference type="PROSITE" id="PS00107">
    <property type="entry name" value="PROTEIN_KINASE_ATP"/>
    <property type="match status" value="1"/>
</dbReference>
<dbReference type="RefSeq" id="WP_146531680.1">
    <property type="nucleotide sequence ID" value="NZ_SJPV01000038.1"/>
</dbReference>